<reference evidence="3 4" key="1">
    <citation type="journal article" date="2012" name="Mol. Microbiol.">
        <title>The genetic and structural basis of two distinct terminal side branch residues in stewartan and amylovoran exopolysaccharides and their potential role in host adaptation.</title>
        <authorList>
            <person name="Wang X."/>
            <person name="Yang F."/>
            <person name="von Bodman S.B."/>
        </authorList>
    </citation>
    <scope>NUCLEOTIDE SEQUENCE [LARGE SCALE GENOMIC DNA]</scope>
    <source>
        <strain evidence="3 4">DC283</strain>
    </source>
</reference>
<gene>
    <name evidence="3" type="ORF">CKS_5601</name>
    <name evidence="2" type="ORF">DSJ_26610</name>
</gene>
<proteinExistence type="predicted"/>
<feature type="compositionally biased region" description="Low complexity" evidence="1">
    <location>
        <begin position="14"/>
        <end position="28"/>
    </location>
</feature>
<dbReference type="KEGG" id="pstw:DSJ_26610"/>
<dbReference type="PATRIC" id="fig|660596.6.peg.5368"/>
<feature type="region of interest" description="Disordered" evidence="1">
    <location>
        <begin position="1"/>
        <end position="49"/>
    </location>
</feature>
<dbReference type="EMBL" id="AHIE01000047">
    <property type="protein sequence ID" value="EHT97739.1"/>
    <property type="molecule type" value="Genomic_DNA"/>
</dbReference>
<dbReference type="Proteomes" id="UP000005050">
    <property type="component" value="Unassembled WGS sequence"/>
</dbReference>
<evidence type="ECO:0000256" key="1">
    <source>
        <dbReference type="SAM" id="MobiDB-lite"/>
    </source>
</evidence>
<evidence type="ECO:0000313" key="2">
    <source>
        <dbReference type="EMBL" id="ARF52781.1"/>
    </source>
</evidence>
<dbReference type="EMBL" id="CP017592">
    <property type="protein sequence ID" value="ARF52781.1"/>
    <property type="molecule type" value="Genomic_DNA"/>
</dbReference>
<geneLocation type="plasmid" evidence="2 5">
    <name>ppDSJ01</name>
</geneLocation>
<dbReference type="Proteomes" id="UP000192380">
    <property type="component" value="Plasmid ppDSJ01"/>
</dbReference>
<evidence type="ECO:0000313" key="3">
    <source>
        <dbReference type="EMBL" id="EHT97739.1"/>
    </source>
</evidence>
<name>H3RLM6_PANSE</name>
<keyword evidence="2" id="KW-0614">Plasmid</keyword>
<evidence type="ECO:0000313" key="4">
    <source>
        <dbReference type="Proteomes" id="UP000005050"/>
    </source>
</evidence>
<organism evidence="3 4">
    <name type="scientific">Pantoea stewartii subsp. stewartii DC283</name>
    <dbReference type="NCBI Taxonomy" id="660596"/>
    <lineage>
        <taxon>Bacteria</taxon>
        <taxon>Pseudomonadati</taxon>
        <taxon>Pseudomonadota</taxon>
        <taxon>Gammaproteobacteria</taxon>
        <taxon>Enterobacterales</taxon>
        <taxon>Erwiniaceae</taxon>
        <taxon>Pantoea</taxon>
    </lineage>
</organism>
<dbReference type="RefSeq" id="WP_006122407.1">
    <property type="nucleotide sequence ID" value="NZ_AHIE01000047.1"/>
</dbReference>
<reference evidence="2 5" key="3">
    <citation type="submission" date="2016-10" db="EMBL/GenBank/DDBJ databases">
        <title>Complete Genome Assembly of Pantoea stewartii subsp. stewartii DC283, a Corn Pathogen.</title>
        <authorList>
            <person name="Duong D.A."/>
            <person name="Stevens A.M."/>
            <person name="Jensen R.V."/>
        </authorList>
    </citation>
    <scope>NUCLEOTIDE SEQUENCE [LARGE SCALE GENOMIC DNA]</scope>
    <source>
        <strain evidence="2 5">DC283</strain>
        <plasmid evidence="2 5">ppDSJ01</plasmid>
    </source>
</reference>
<reference evidence="3" key="2">
    <citation type="submission" date="2012-01" db="EMBL/GenBank/DDBJ databases">
        <authorList>
            <person name="Biehl B.S."/>
            <person name="Ding Y."/>
            <person name="Dugan-Rocha S.P."/>
            <person name="Gibbs R.A."/>
            <person name="Glasner J.D."/>
            <person name="Kovar C."/>
            <person name="Muzny D.M."/>
            <person name="Neeno-Eckwall E.C."/>
            <person name="Perna N.T."/>
            <person name="Qin X."/>
            <person name="von Bodman S.B."/>
            <person name="Weinstock G.M."/>
        </authorList>
    </citation>
    <scope>NUCLEOTIDE SEQUENCE</scope>
    <source>
        <strain evidence="3">DC283</strain>
    </source>
</reference>
<protein>
    <submittedName>
        <fullName evidence="3">Uncharacterized protein</fullName>
    </submittedName>
</protein>
<accession>H3RLM6</accession>
<keyword evidence="5" id="KW-1185">Reference proteome</keyword>
<evidence type="ECO:0000313" key="5">
    <source>
        <dbReference type="Proteomes" id="UP000192380"/>
    </source>
</evidence>
<sequence length="121" mass="12669">MAPRKNAAAEKAAENATDALNDETPATTDETEENAAVVDSGANLTENEDDGTVAVVVLPKNTLKCDGKTHRPHARVRVPASDVDRLVKRRVVVTAEQALADALAQEGVTIAVQDGVRIGTA</sequence>
<dbReference type="AlphaFoldDB" id="H3RLM6"/>